<protein>
    <submittedName>
        <fullName evidence="2">Uncharacterized protein</fullName>
    </submittedName>
</protein>
<dbReference type="EnsemblMetazoa" id="G8903.1">
    <property type="protein sequence ID" value="G8903.1:cds"/>
    <property type="gene ID" value="G8903"/>
</dbReference>
<feature type="compositionally biased region" description="Basic and acidic residues" evidence="1">
    <location>
        <begin position="170"/>
        <end position="181"/>
    </location>
</feature>
<proteinExistence type="predicted"/>
<organism evidence="2 3">
    <name type="scientific">Magallana gigas</name>
    <name type="common">Pacific oyster</name>
    <name type="synonym">Crassostrea gigas</name>
    <dbReference type="NCBI Taxonomy" id="29159"/>
    <lineage>
        <taxon>Eukaryota</taxon>
        <taxon>Metazoa</taxon>
        <taxon>Spiralia</taxon>
        <taxon>Lophotrochozoa</taxon>
        <taxon>Mollusca</taxon>
        <taxon>Bivalvia</taxon>
        <taxon>Autobranchia</taxon>
        <taxon>Pteriomorphia</taxon>
        <taxon>Ostreida</taxon>
        <taxon>Ostreoidea</taxon>
        <taxon>Ostreidae</taxon>
        <taxon>Magallana</taxon>
    </lineage>
</organism>
<dbReference type="AlphaFoldDB" id="A0A8W8P442"/>
<name>A0A8W8P442_MAGGI</name>
<feature type="region of interest" description="Disordered" evidence="1">
    <location>
        <begin position="726"/>
        <end position="748"/>
    </location>
</feature>
<evidence type="ECO:0000313" key="3">
    <source>
        <dbReference type="Proteomes" id="UP000005408"/>
    </source>
</evidence>
<evidence type="ECO:0000256" key="1">
    <source>
        <dbReference type="SAM" id="MobiDB-lite"/>
    </source>
</evidence>
<feature type="compositionally biased region" description="Polar residues" evidence="1">
    <location>
        <begin position="158"/>
        <end position="169"/>
    </location>
</feature>
<sequence length="824" mass="94244">MSYHIQRQSSCGDLIPKLPAVNISEDSVKSRKGFRLLRPFRNYRVQTTVYLPGDDVNFEKQKQSWVKDSNPNVLKKDCSEEPVETTKAGSRISVLVNTPTGSYSVDENESPKNRRRPWFKGRKSKVSIGECIEESVKVEPKTGLPELKCSAVNLNENAESHTKNTTASNEKTKSFGTKRENPEESVKLIQVEPNLMLAEESNAQTKFHSMVENTETYFEDSLNPLSTVGLSAREEKRTLRNYPKSKTISIYERDSETESKSSVQYFYYNAKHFQHFHYIYNLMRDCHERIESLRRTNDRRNCMAENVIIKIGIAGEFTEDKLDLISKRRGRREMPTLNQQIWGESPILCFQKSTKSALKMLCKEKACHKILIIPDPNQNEHERVEDSIIIIREDKEQILRTISVCLEKQIRHILQDWLDNLSVEYFGKHLPGIVGEIEDIRREMFDENSYHITDASAFRGASSESNVPGNVIKYLFRRPDVNSFGIWRNSLFKVFVKKTINVDDLEHELKELNHAFFKKYNLEVVKGELVQLNTLKQGDSLVPNPPTKDGTYYEGTLGGFVTKTDDERKIYAVTCSHLFEKENQLAYTVNPVEGAIGKCVFTCTTTDKFYDFAAIEIMGSLSSKCDVALRREDEKEISAKVYNESLGCINFVHKIGAKTNVTKGRILSPEYYNKALPQNTFLVKGTGENFSEQGDSGSLVFSRPRTGRQNFINVIGMVFANNFKLREDDNDSDNDQNLEKNKDWEGTQNRDAEKVEANVDKTTSSNTSAFSVGDDDKNAEILSCCYRIHPAFDLFKEERGVDVKFKDDLPTPSSSPDESYEEIY</sequence>
<feature type="region of interest" description="Disordered" evidence="1">
    <location>
        <begin position="805"/>
        <end position="824"/>
    </location>
</feature>
<reference evidence="2" key="1">
    <citation type="submission" date="2022-08" db="UniProtKB">
        <authorList>
            <consortium name="EnsemblMetazoa"/>
        </authorList>
    </citation>
    <scope>IDENTIFICATION</scope>
    <source>
        <strain evidence="2">05x7-T-G4-1.051#20</strain>
    </source>
</reference>
<accession>A0A8W8P442</accession>
<evidence type="ECO:0000313" key="2">
    <source>
        <dbReference type="EnsemblMetazoa" id="G8903.1:cds"/>
    </source>
</evidence>
<feature type="compositionally biased region" description="Basic and acidic residues" evidence="1">
    <location>
        <begin position="737"/>
        <end position="748"/>
    </location>
</feature>
<feature type="region of interest" description="Disordered" evidence="1">
    <location>
        <begin position="158"/>
        <end position="181"/>
    </location>
</feature>
<keyword evidence="3" id="KW-1185">Reference proteome</keyword>
<dbReference type="Proteomes" id="UP000005408">
    <property type="component" value="Unassembled WGS sequence"/>
</dbReference>